<keyword evidence="3" id="KW-0813">Transport</keyword>
<dbReference type="Pfam" id="PF01032">
    <property type="entry name" value="FecCD"/>
    <property type="match status" value="1"/>
</dbReference>
<evidence type="ECO:0000313" key="10">
    <source>
        <dbReference type="Proteomes" id="UP000249185"/>
    </source>
</evidence>
<evidence type="ECO:0000256" key="8">
    <source>
        <dbReference type="SAM" id="Phobius"/>
    </source>
</evidence>
<evidence type="ECO:0000256" key="7">
    <source>
        <dbReference type="ARBA" id="ARBA00023136"/>
    </source>
</evidence>
<comment type="subcellular location">
    <subcellularLocation>
        <location evidence="1">Cell membrane</location>
        <topology evidence="1">Multi-pass membrane protein</topology>
    </subcellularLocation>
</comment>
<feature type="transmembrane region" description="Helical" evidence="8">
    <location>
        <begin position="221"/>
        <end position="250"/>
    </location>
</feature>
<dbReference type="PANTHER" id="PTHR30472:SF19">
    <property type="entry name" value="PETROBACTIN IMPORT SYSTEM PERMEASE PROTEIN YCLO"/>
    <property type="match status" value="1"/>
</dbReference>
<evidence type="ECO:0000313" key="9">
    <source>
        <dbReference type="EMBL" id="PZQ51206.1"/>
    </source>
</evidence>
<feature type="transmembrane region" description="Helical" evidence="8">
    <location>
        <begin position="262"/>
        <end position="282"/>
    </location>
</feature>
<keyword evidence="6 8" id="KW-1133">Transmembrane helix</keyword>
<evidence type="ECO:0000256" key="2">
    <source>
        <dbReference type="ARBA" id="ARBA00007935"/>
    </source>
</evidence>
<dbReference type="GO" id="GO:0022857">
    <property type="term" value="F:transmembrane transporter activity"/>
    <property type="evidence" value="ECO:0007669"/>
    <property type="project" value="InterPro"/>
</dbReference>
<dbReference type="PANTHER" id="PTHR30472">
    <property type="entry name" value="FERRIC ENTEROBACTIN TRANSPORT SYSTEM PERMEASE PROTEIN"/>
    <property type="match status" value="1"/>
</dbReference>
<accession>A0A2W5NCE3</accession>
<feature type="transmembrane region" description="Helical" evidence="8">
    <location>
        <begin position="75"/>
        <end position="96"/>
    </location>
</feature>
<keyword evidence="7 8" id="KW-0472">Membrane</keyword>
<dbReference type="EMBL" id="QFPW01000002">
    <property type="protein sequence ID" value="PZQ51206.1"/>
    <property type="molecule type" value="Genomic_DNA"/>
</dbReference>
<dbReference type="GO" id="GO:0033214">
    <property type="term" value="P:siderophore-iron import into cell"/>
    <property type="evidence" value="ECO:0007669"/>
    <property type="project" value="TreeGrafter"/>
</dbReference>
<dbReference type="Proteomes" id="UP000249185">
    <property type="component" value="Unassembled WGS sequence"/>
</dbReference>
<reference evidence="9 10" key="1">
    <citation type="submission" date="2017-08" db="EMBL/GenBank/DDBJ databases">
        <title>Infants hospitalized years apart are colonized by the same room-sourced microbial strains.</title>
        <authorList>
            <person name="Brooks B."/>
            <person name="Olm M.R."/>
            <person name="Firek B.A."/>
            <person name="Baker R."/>
            <person name="Thomas B.C."/>
            <person name="Morowitz M.J."/>
            <person name="Banfield J.F."/>
        </authorList>
    </citation>
    <scope>NUCLEOTIDE SEQUENCE [LARGE SCALE GENOMIC DNA]</scope>
    <source>
        <strain evidence="9">S2_005_002_R2_34</strain>
    </source>
</reference>
<evidence type="ECO:0000256" key="5">
    <source>
        <dbReference type="ARBA" id="ARBA00022692"/>
    </source>
</evidence>
<evidence type="ECO:0000256" key="3">
    <source>
        <dbReference type="ARBA" id="ARBA00022448"/>
    </source>
</evidence>
<proteinExistence type="inferred from homology"/>
<evidence type="ECO:0000256" key="1">
    <source>
        <dbReference type="ARBA" id="ARBA00004651"/>
    </source>
</evidence>
<dbReference type="SUPFAM" id="SSF81345">
    <property type="entry name" value="ABC transporter involved in vitamin B12 uptake, BtuC"/>
    <property type="match status" value="1"/>
</dbReference>
<feature type="transmembrane region" description="Helical" evidence="8">
    <location>
        <begin position="288"/>
        <end position="309"/>
    </location>
</feature>
<dbReference type="GO" id="GO:0005886">
    <property type="term" value="C:plasma membrane"/>
    <property type="evidence" value="ECO:0007669"/>
    <property type="project" value="UniProtKB-SubCell"/>
</dbReference>
<comment type="similarity">
    <text evidence="2">Belongs to the binding-protein-dependent transport system permease family. FecCD subfamily.</text>
</comment>
<feature type="transmembrane region" description="Helical" evidence="8">
    <location>
        <begin position="172"/>
        <end position="192"/>
    </location>
</feature>
<dbReference type="AlphaFoldDB" id="A0A2W5NCE3"/>
<comment type="caution">
    <text evidence="9">The sequence shown here is derived from an EMBL/GenBank/DDBJ whole genome shotgun (WGS) entry which is preliminary data.</text>
</comment>
<organism evidence="9 10">
    <name type="scientific">Rhodovulum sulfidophilum</name>
    <name type="common">Rhodobacter sulfidophilus</name>
    <dbReference type="NCBI Taxonomy" id="35806"/>
    <lineage>
        <taxon>Bacteria</taxon>
        <taxon>Pseudomonadati</taxon>
        <taxon>Pseudomonadota</taxon>
        <taxon>Alphaproteobacteria</taxon>
        <taxon>Rhodobacterales</taxon>
        <taxon>Paracoccaceae</taxon>
        <taxon>Rhodovulum</taxon>
    </lineage>
</organism>
<name>A0A2W5NCE3_RHOSU</name>
<sequence>MPRNRLLLLAGVFVLAALAFMFTAPKGSWAFLLPFRAERLAAMTLVGATIGVATILFQTVVGNRILTPSILGFDALYGLFQTGLVFVFGGIGFAALDPRLKFLAESALMAAVAISLLGLLLGRGRHDLHRMLLIGVVLGTFLRSLSGLLQRLMDPNEFAVVQGATFASFSKVRGDLLLAAAPLALLACLLAWRHRAALDVLALGRPTAISLGVAHDRLCRLMLALTAVLVSVATALVGPLAFFGLLVASLAHVSVPAPRHAFLLPAAALIGATVLVAGQTLFERVLGMQATLSVVIEFAGGLLFLFLLLRSRPA</sequence>
<dbReference type="InterPro" id="IPR000522">
    <property type="entry name" value="ABC_transptr_permease_BtuC"/>
</dbReference>
<feature type="transmembrane region" description="Helical" evidence="8">
    <location>
        <begin position="40"/>
        <end position="63"/>
    </location>
</feature>
<keyword evidence="4" id="KW-1003">Cell membrane</keyword>
<evidence type="ECO:0000256" key="4">
    <source>
        <dbReference type="ARBA" id="ARBA00022475"/>
    </source>
</evidence>
<protein>
    <submittedName>
        <fullName evidence="9">Iron ABC transporter permease</fullName>
    </submittedName>
</protein>
<keyword evidence="5 8" id="KW-0812">Transmembrane</keyword>
<gene>
    <name evidence="9" type="ORF">DI556_03270</name>
</gene>
<dbReference type="InterPro" id="IPR037294">
    <property type="entry name" value="ABC_BtuC-like"/>
</dbReference>
<feature type="transmembrane region" description="Helical" evidence="8">
    <location>
        <begin position="102"/>
        <end position="120"/>
    </location>
</feature>
<dbReference type="Gene3D" id="1.10.3470.10">
    <property type="entry name" value="ABC transporter involved in vitamin B12 uptake, BtuC"/>
    <property type="match status" value="1"/>
</dbReference>
<evidence type="ECO:0000256" key="6">
    <source>
        <dbReference type="ARBA" id="ARBA00022989"/>
    </source>
</evidence>